<dbReference type="PANTHER" id="PTHR33238:SF11">
    <property type="entry name" value="TRANSCRIPTIONAL REGULATOR MNTR"/>
    <property type="match status" value="1"/>
</dbReference>
<dbReference type="SUPFAM" id="SSF46785">
    <property type="entry name" value="Winged helix' DNA-binding domain"/>
    <property type="match status" value="1"/>
</dbReference>
<dbReference type="Pfam" id="PF01325">
    <property type="entry name" value="Fe_dep_repress"/>
    <property type="match status" value="1"/>
</dbReference>
<dbReference type="Gene3D" id="2.30.30.90">
    <property type="match status" value="1"/>
</dbReference>
<evidence type="ECO:0000256" key="7">
    <source>
        <dbReference type="ARBA" id="ARBA00023125"/>
    </source>
</evidence>
<organism evidence="13 14">
    <name type="scientific">Ligilactobacillus ceti DSM 22408</name>
    <dbReference type="NCBI Taxonomy" id="1122146"/>
    <lineage>
        <taxon>Bacteria</taxon>
        <taxon>Bacillati</taxon>
        <taxon>Bacillota</taxon>
        <taxon>Bacilli</taxon>
        <taxon>Lactobacillales</taxon>
        <taxon>Lactobacillaceae</taxon>
        <taxon>Ligilactobacillus</taxon>
    </lineage>
</organism>
<dbReference type="InterPro" id="IPR007167">
    <property type="entry name" value="Fe-transptr_FeoA-like"/>
</dbReference>
<dbReference type="OrthoDB" id="9791355at2"/>
<keyword evidence="9" id="KW-0804">Transcription</keyword>
<dbReference type="PATRIC" id="fig|1122146.4.peg.1282"/>
<dbReference type="InterPro" id="IPR050536">
    <property type="entry name" value="DtxR_MntR_Metal-Reg"/>
</dbReference>
<proteinExistence type="inferred from homology"/>
<dbReference type="InterPro" id="IPR022687">
    <property type="entry name" value="HTH_DTXR"/>
</dbReference>
<keyword evidence="8" id="KW-0010">Activator</keyword>
<keyword evidence="6" id="KW-0805">Transcription regulation</keyword>
<keyword evidence="7" id="KW-0238">DNA-binding</keyword>
<dbReference type="Proteomes" id="UP000051500">
    <property type="component" value="Unassembled WGS sequence"/>
</dbReference>
<dbReference type="GO" id="GO:0005737">
    <property type="term" value="C:cytoplasm"/>
    <property type="evidence" value="ECO:0007669"/>
    <property type="project" value="UniProtKB-SubCell"/>
</dbReference>
<dbReference type="GO" id="GO:0003700">
    <property type="term" value="F:DNA-binding transcription factor activity"/>
    <property type="evidence" value="ECO:0007669"/>
    <property type="project" value="InterPro"/>
</dbReference>
<evidence type="ECO:0000256" key="1">
    <source>
        <dbReference type="ARBA" id="ARBA00004496"/>
    </source>
</evidence>
<dbReference type="SMART" id="SM00529">
    <property type="entry name" value="HTH_DTXR"/>
    <property type="match status" value="1"/>
</dbReference>
<dbReference type="Pfam" id="PF02742">
    <property type="entry name" value="Fe_dep_repr_C"/>
    <property type="match status" value="1"/>
</dbReference>
<dbReference type="GO" id="GO:0046983">
    <property type="term" value="F:protein dimerization activity"/>
    <property type="evidence" value="ECO:0007669"/>
    <property type="project" value="InterPro"/>
</dbReference>
<dbReference type="InterPro" id="IPR038157">
    <property type="entry name" value="FeoA_core_dom"/>
</dbReference>
<evidence type="ECO:0000256" key="4">
    <source>
        <dbReference type="ARBA" id="ARBA00022490"/>
    </source>
</evidence>
<comment type="subunit">
    <text evidence="3">Homodimer.</text>
</comment>
<dbReference type="InterPro" id="IPR001367">
    <property type="entry name" value="Fe_dep_repressor"/>
</dbReference>
<dbReference type="Gene3D" id="1.10.60.10">
    <property type="entry name" value="Iron dependent repressor, metal binding and dimerisation domain"/>
    <property type="match status" value="1"/>
</dbReference>
<keyword evidence="14" id="KW-1185">Reference proteome</keyword>
<gene>
    <name evidence="13" type="ORF">IV53_GL001245</name>
</gene>
<evidence type="ECO:0000313" key="13">
    <source>
        <dbReference type="EMBL" id="KRN89567.1"/>
    </source>
</evidence>
<dbReference type="SUPFAM" id="SSF47979">
    <property type="entry name" value="Iron-dependent repressor protein, dimerization domain"/>
    <property type="match status" value="1"/>
</dbReference>
<dbReference type="SMART" id="SM00899">
    <property type="entry name" value="FeoA"/>
    <property type="match status" value="1"/>
</dbReference>
<accession>A0A0R2KJL6</accession>
<reference evidence="13 14" key="1">
    <citation type="journal article" date="2015" name="Genome Announc.">
        <title>Expanding the biotechnology potential of lactobacilli through comparative genomics of 213 strains and associated genera.</title>
        <authorList>
            <person name="Sun Z."/>
            <person name="Harris H.M."/>
            <person name="McCann A."/>
            <person name="Guo C."/>
            <person name="Argimon S."/>
            <person name="Zhang W."/>
            <person name="Yang X."/>
            <person name="Jeffery I.B."/>
            <person name="Cooney J.C."/>
            <person name="Kagawa T.F."/>
            <person name="Liu W."/>
            <person name="Song Y."/>
            <person name="Salvetti E."/>
            <person name="Wrobel A."/>
            <person name="Rasinkangas P."/>
            <person name="Parkhill J."/>
            <person name="Rea M.C."/>
            <person name="O'Sullivan O."/>
            <person name="Ritari J."/>
            <person name="Douillard F.P."/>
            <person name="Paul Ross R."/>
            <person name="Yang R."/>
            <person name="Briner A.E."/>
            <person name="Felis G.E."/>
            <person name="de Vos W.M."/>
            <person name="Barrangou R."/>
            <person name="Klaenhammer T.R."/>
            <person name="Caufield P.W."/>
            <person name="Cui Y."/>
            <person name="Zhang H."/>
            <person name="O'Toole P.W."/>
        </authorList>
    </citation>
    <scope>NUCLEOTIDE SEQUENCE [LARGE SCALE GENOMIC DNA]</scope>
    <source>
        <strain evidence="13 14">DSM 22408</strain>
    </source>
</reference>
<dbReference type="InterPro" id="IPR022689">
    <property type="entry name" value="Iron_dep_repressor"/>
</dbReference>
<dbReference type="GO" id="GO:0046914">
    <property type="term" value="F:transition metal ion binding"/>
    <property type="evidence" value="ECO:0007669"/>
    <property type="project" value="InterPro"/>
</dbReference>
<dbReference type="InterPro" id="IPR036421">
    <property type="entry name" value="Fe_dep_repressor_sf"/>
</dbReference>
<dbReference type="EMBL" id="JQBZ01000011">
    <property type="protein sequence ID" value="KRN89567.1"/>
    <property type="molecule type" value="Genomic_DNA"/>
</dbReference>
<evidence type="ECO:0000256" key="8">
    <source>
        <dbReference type="ARBA" id="ARBA00023159"/>
    </source>
</evidence>
<protein>
    <recommendedName>
        <fullName evidence="11">Manganese transport regulator</fullName>
    </recommendedName>
</protein>
<sequence>MTPKKEDYLKIIFELGGKDQKVSNKKIAHGLNIAAGSVTEMVGKLVKDGLVEHTPYSGTKLTPAGTEIAERLVRRHRLWETFLMTKLGYKLSEVHDDAEVLEHGTSEILIDRLDAFLGYPTKCPHGGIIPKKDGSYAEGSQQMLAQAQENEVLIIDRFIDNQELLNYIDELDLQIGNRVKVLKKAPFEGPITLENLTTNEVKQIGYKAGHYIFVK</sequence>
<dbReference type="RefSeq" id="WP_027106630.1">
    <property type="nucleotide sequence ID" value="NZ_AUHP01000015.1"/>
</dbReference>
<dbReference type="Pfam" id="PF04023">
    <property type="entry name" value="FeoA"/>
    <property type="match status" value="1"/>
</dbReference>
<evidence type="ECO:0000259" key="12">
    <source>
        <dbReference type="PROSITE" id="PS50944"/>
    </source>
</evidence>
<evidence type="ECO:0000256" key="9">
    <source>
        <dbReference type="ARBA" id="ARBA00023163"/>
    </source>
</evidence>
<comment type="similarity">
    <text evidence="2">Belongs to the DtxR/MntR family.</text>
</comment>
<dbReference type="PROSITE" id="PS50944">
    <property type="entry name" value="HTH_DTXR"/>
    <property type="match status" value="1"/>
</dbReference>
<feature type="domain" description="HTH dtxR-type" evidence="12">
    <location>
        <begin position="1"/>
        <end position="62"/>
    </location>
</feature>
<comment type="caution">
    <text evidence="13">The sequence shown here is derived from an EMBL/GenBank/DDBJ whole genome shotgun (WGS) entry which is preliminary data.</text>
</comment>
<evidence type="ECO:0000256" key="2">
    <source>
        <dbReference type="ARBA" id="ARBA00007871"/>
    </source>
</evidence>
<dbReference type="InterPro" id="IPR036388">
    <property type="entry name" value="WH-like_DNA-bd_sf"/>
</dbReference>
<dbReference type="InterPro" id="IPR036390">
    <property type="entry name" value="WH_DNA-bd_sf"/>
</dbReference>
<evidence type="ECO:0000256" key="6">
    <source>
        <dbReference type="ARBA" id="ARBA00023015"/>
    </source>
</evidence>
<keyword evidence="5" id="KW-0678">Repressor</keyword>
<evidence type="ECO:0000256" key="3">
    <source>
        <dbReference type="ARBA" id="ARBA00011738"/>
    </source>
</evidence>
<dbReference type="AlphaFoldDB" id="A0A0R2KJL6"/>
<dbReference type="STRING" id="1122146.IV53_GL001245"/>
<keyword evidence="10" id="KW-0464">Manganese</keyword>
<dbReference type="GO" id="GO:0003677">
    <property type="term" value="F:DNA binding"/>
    <property type="evidence" value="ECO:0007669"/>
    <property type="project" value="UniProtKB-KW"/>
</dbReference>
<dbReference type="PANTHER" id="PTHR33238">
    <property type="entry name" value="IRON (METAL) DEPENDENT REPRESSOR, DTXR FAMILY"/>
    <property type="match status" value="1"/>
</dbReference>
<evidence type="ECO:0000256" key="10">
    <source>
        <dbReference type="ARBA" id="ARBA00023211"/>
    </source>
</evidence>
<comment type="subcellular location">
    <subcellularLocation>
        <location evidence="1">Cytoplasm</location>
    </subcellularLocation>
</comment>
<evidence type="ECO:0000256" key="5">
    <source>
        <dbReference type="ARBA" id="ARBA00022491"/>
    </source>
</evidence>
<evidence type="ECO:0000256" key="11">
    <source>
        <dbReference type="ARBA" id="ARBA00032593"/>
    </source>
</evidence>
<evidence type="ECO:0000313" key="14">
    <source>
        <dbReference type="Proteomes" id="UP000051500"/>
    </source>
</evidence>
<dbReference type="eggNOG" id="COG1321">
    <property type="taxonomic scope" value="Bacteria"/>
</dbReference>
<dbReference type="Gene3D" id="1.10.10.10">
    <property type="entry name" value="Winged helix-like DNA-binding domain superfamily/Winged helix DNA-binding domain"/>
    <property type="match status" value="1"/>
</dbReference>
<keyword evidence="4" id="KW-0963">Cytoplasm</keyword>
<name>A0A0R2KJL6_9LACO</name>